<feature type="domain" description="ABC-2 type transporter transmembrane" evidence="6">
    <location>
        <begin position="22"/>
        <end position="369"/>
    </location>
</feature>
<evidence type="ECO:0000256" key="5">
    <source>
        <dbReference type="SAM" id="Phobius"/>
    </source>
</evidence>
<evidence type="ECO:0000259" key="6">
    <source>
        <dbReference type="Pfam" id="PF12698"/>
    </source>
</evidence>
<comment type="caution">
    <text evidence="7">The sequence shown here is derived from an EMBL/GenBank/DDBJ whole genome shotgun (WGS) entry which is preliminary data.</text>
</comment>
<dbReference type="Proteomes" id="UP000650511">
    <property type="component" value="Unassembled WGS sequence"/>
</dbReference>
<feature type="transmembrane region" description="Helical" evidence="5">
    <location>
        <begin position="260"/>
        <end position="282"/>
    </location>
</feature>
<evidence type="ECO:0000256" key="2">
    <source>
        <dbReference type="ARBA" id="ARBA00022692"/>
    </source>
</evidence>
<reference evidence="7" key="2">
    <citation type="submission" date="2020-09" db="EMBL/GenBank/DDBJ databases">
        <authorList>
            <person name="Sun Q."/>
            <person name="Zhou Y."/>
        </authorList>
    </citation>
    <scope>NUCLEOTIDE SEQUENCE</scope>
    <source>
        <strain evidence="7">CGMCC 1.14988</strain>
    </source>
</reference>
<dbReference type="EMBL" id="BMHA01000002">
    <property type="protein sequence ID" value="GGI03857.1"/>
    <property type="molecule type" value="Genomic_DNA"/>
</dbReference>
<feature type="transmembrane region" description="Helical" evidence="5">
    <location>
        <begin position="223"/>
        <end position="248"/>
    </location>
</feature>
<dbReference type="RefSeq" id="WP_130650891.1">
    <property type="nucleotide sequence ID" value="NZ_BMHA01000002.1"/>
</dbReference>
<evidence type="ECO:0000313" key="8">
    <source>
        <dbReference type="Proteomes" id="UP000650511"/>
    </source>
</evidence>
<dbReference type="PANTHER" id="PTHR43471:SF3">
    <property type="entry name" value="ABC TRANSPORTER PERMEASE PROTEIN NATB"/>
    <property type="match status" value="1"/>
</dbReference>
<keyword evidence="2 5" id="KW-0812">Transmembrane</keyword>
<feature type="transmembrane region" description="Helical" evidence="5">
    <location>
        <begin position="23"/>
        <end position="45"/>
    </location>
</feature>
<dbReference type="OrthoDB" id="3268959at2"/>
<keyword evidence="3 5" id="KW-1133">Transmembrane helix</keyword>
<name>A0A8J3ACN0_9ACTN</name>
<accession>A0A8J3ACN0</accession>
<protein>
    <submittedName>
        <fullName evidence="7">ABC transporter permease</fullName>
    </submittedName>
</protein>
<evidence type="ECO:0000256" key="4">
    <source>
        <dbReference type="ARBA" id="ARBA00023136"/>
    </source>
</evidence>
<sequence>MSPLQTIWLVTRRELVERGAKKGYLVGTLVTLVIVAGLVVVPTLFGDDGPEPHALGVVGDAPADFDALLAAGLPDDAEVTVTTVPDRDEAVRAVGDGELDAVLVERTELLADGRPDQSLQFAVEAALQLAAVGEGLEAAGLDPAQAASVLRPTTPLETVDVAGEATDGVDGFGIALAATILLFVGIQGNGATLLSGAIEEKSSRVVEVLLSVARPWHLLAGKLLAMSVLALVQLGLTVAAALGANAVVGAFELPPATGGVVAISLLMLVVGFLFYASLYAVAGSMASSLEDAQSTSGPLTFAVIGAYFAAIFVVLPNPDGLVTQILTFVPPTAPFVVPARMAFGAIPMWQVALATLVTLATTVLVVRLAGRLYAGTLLAGNRMTWREAWKAEPVR</sequence>
<gene>
    <name evidence="7" type="ORF">GCM10011354_06140</name>
</gene>
<dbReference type="AlphaFoldDB" id="A0A8J3ACN0"/>
<dbReference type="GO" id="GO:0140359">
    <property type="term" value="F:ABC-type transporter activity"/>
    <property type="evidence" value="ECO:0007669"/>
    <property type="project" value="InterPro"/>
</dbReference>
<reference evidence="7" key="1">
    <citation type="journal article" date="2014" name="Int. J. Syst. Evol. Microbiol.">
        <title>Complete genome sequence of Corynebacterium casei LMG S-19264T (=DSM 44701T), isolated from a smear-ripened cheese.</title>
        <authorList>
            <consortium name="US DOE Joint Genome Institute (JGI-PGF)"/>
            <person name="Walter F."/>
            <person name="Albersmeier A."/>
            <person name="Kalinowski J."/>
            <person name="Ruckert C."/>
        </authorList>
    </citation>
    <scope>NUCLEOTIDE SEQUENCE</scope>
    <source>
        <strain evidence="7">CGMCC 1.14988</strain>
    </source>
</reference>
<keyword evidence="4 5" id="KW-0472">Membrane</keyword>
<proteinExistence type="predicted"/>
<dbReference type="InterPro" id="IPR013525">
    <property type="entry name" value="ABC2_TM"/>
</dbReference>
<evidence type="ECO:0000256" key="3">
    <source>
        <dbReference type="ARBA" id="ARBA00022989"/>
    </source>
</evidence>
<feature type="transmembrane region" description="Helical" evidence="5">
    <location>
        <begin position="351"/>
        <end position="374"/>
    </location>
</feature>
<dbReference type="PANTHER" id="PTHR43471">
    <property type="entry name" value="ABC TRANSPORTER PERMEASE"/>
    <property type="match status" value="1"/>
</dbReference>
<organism evidence="7 8">
    <name type="scientific">Egicoccus halophilus</name>
    <dbReference type="NCBI Taxonomy" id="1670830"/>
    <lineage>
        <taxon>Bacteria</taxon>
        <taxon>Bacillati</taxon>
        <taxon>Actinomycetota</taxon>
        <taxon>Nitriliruptoria</taxon>
        <taxon>Egicoccales</taxon>
        <taxon>Egicoccaceae</taxon>
        <taxon>Egicoccus</taxon>
    </lineage>
</organism>
<dbReference type="Pfam" id="PF12698">
    <property type="entry name" value="ABC2_membrane_3"/>
    <property type="match status" value="1"/>
</dbReference>
<evidence type="ECO:0000256" key="1">
    <source>
        <dbReference type="ARBA" id="ARBA00004141"/>
    </source>
</evidence>
<evidence type="ECO:0000313" key="7">
    <source>
        <dbReference type="EMBL" id="GGI03857.1"/>
    </source>
</evidence>
<comment type="subcellular location">
    <subcellularLocation>
        <location evidence="1">Membrane</location>
        <topology evidence="1">Multi-pass membrane protein</topology>
    </subcellularLocation>
</comment>
<keyword evidence="8" id="KW-1185">Reference proteome</keyword>
<dbReference type="GO" id="GO:0016020">
    <property type="term" value="C:membrane"/>
    <property type="evidence" value="ECO:0007669"/>
    <property type="project" value="UniProtKB-SubCell"/>
</dbReference>
<feature type="transmembrane region" description="Helical" evidence="5">
    <location>
        <begin position="172"/>
        <end position="194"/>
    </location>
</feature>
<feature type="transmembrane region" description="Helical" evidence="5">
    <location>
        <begin position="294"/>
        <end position="315"/>
    </location>
</feature>